<keyword evidence="1" id="KW-0812">Transmembrane</keyword>
<evidence type="ECO:0000313" key="3">
    <source>
        <dbReference type="Proteomes" id="UP000001304"/>
    </source>
</evidence>
<dbReference type="KEGG" id="iag:Igag_0504"/>
<reference evidence="2 3" key="1">
    <citation type="journal article" date="2010" name="Stand. Genomic Sci.">
        <title>Complete genome sequence of Ignisphaera aggregans type strain (AQ1.S1).</title>
        <authorList>
            <person name="Goker M."/>
            <person name="Held B."/>
            <person name="Lapidus A."/>
            <person name="Nolan M."/>
            <person name="Spring S."/>
            <person name="Yasawong M."/>
            <person name="Lucas S."/>
            <person name="Glavina Del Rio T."/>
            <person name="Tice H."/>
            <person name="Cheng J.F."/>
            <person name="Goodwin L."/>
            <person name="Tapia R."/>
            <person name="Pitluck S."/>
            <person name="Liolios K."/>
            <person name="Ivanova N."/>
            <person name="Mavromatis K."/>
            <person name="Mikhailova N."/>
            <person name="Pati A."/>
            <person name="Chen A."/>
            <person name="Palaniappan K."/>
            <person name="Brambilla E."/>
            <person name="Land M."/>
            <person name="Hauser L."/>
            <person name="Chang Y.J."/>
            <person name="Jeffries C.D."/>
            <person name="Brettin T."/>
            <person name="Detter J.C."/>
            <person name="Han C."/>
            <person name="Rohde M."/>
            <person name="Sikorski J."/>
            <person name="Woyke T."/>
            <person name="Bristow J."/>
            <person name="Eisen J.A."/>
            <person name="Markowitz V."/>
            <person name="Hugenholtz P."/>
            <person name="Kyrpides N.C."/>
            <person name="Klenk H.P."/>
        </authorList>
    </citation>
    <scope>NUCLEOTIDE SEQUENCE [LARGE SCALE GENOMIC DNA]</scope>
    <source>
        <strain evidence="3">DSM 17230 / JCM 13409 / AQ1.S1</strain>
    </source>
</reference>
<dbReference type="HOGENOM" id="CLU_803171_0_0_2"/>
<dbReference type="STRING" id="583356.Igag_0504"/>
<dbReference type="BioCyc" id="IAGG583356:GHAH-508-MONOMER"/>
<gene>
    <name evidence="2" type="ordered locus">Igag_0504</name>
</gene>
<feature type="transmembrane region" description="Helical" evidence="1">
    <location>
        <begin position="242"/>
        <end position="262"/>
    </location>
</feature>
<keyword evidence="1" id="KW-1133">Transmembrane helix</keyword>
<dbReference type="Proteomes" id="UP000001304">
    <property type="component" value="Chromosome"/>
</dbReference>
<name>E0SRZ2_IGNAA</name>
<organism evidence="2 3">
    <name type="scientific">Ignisphaera aggregans (strain DSM 17230 / JCM 13409 / AQ1.S1)</name>
    <dbReference type="NCBI Taxonomy" id="583356"/>
    <lineage>
        <taxon>Archaea</taxon>
        <taxon>Thermoproteota</taxon>
        <taxon>Thermoprotei</taxon>
        <taxon>Desulfurococcales</taxon>
        <taxon>Desulfurococcaceae</taxon>
        <taxon>Ignisphaera</taxon>
    </lineage>
</organism>
<keyword evidence="1" id="KW-0472">Membrane</keyword>
<proteinExistence type="predicted"/>
<evidence type="ECO:0008006" key="4">
    <source>
        <dbReference type="Google" id="ProtNLM"/>
    </source>
</evidence>
<sequence>MFIDILKIDRRLLMFIAIAVLSTILIASLTLLVYSYSVPLETTKTVKTAEIYHSLDIGYRVYVKNSIVYNNRSIIMMGEPIYAKLFNGMNISYRYRVSADISIRGIEGVYRIVRIINTPNWNRSIVIDQGDIDSILDKENYLYIDFQEIMSYVNAMDKEIGVSSKSIDIIYTYYIDIAIKTIDKTYRLELTPTIKLSYDYTKPIITVSITGNEDRYIDSRNIVIPTYIRFMGMDIGVGVARFYSFILILISSPLLTAIIILSRRTRESPIDRILKKYSDIIITCSRISIENNNRVLIDNFEELVKISTLRKKPIAMVRDGGNIRFMVIDEDIVYEYIFEPSSISS</sequence>
<evidence type="ECO:0000256" key="1">
    <source>
        <dbReference type="SAM" id="Phobius"/>
    </source>
</evidence>
<evidence type="ECO:0000313" key="2">
    <source>
        <dbReference type="EMBL" id="ADM27342.1"/>
    </source>
</evidence>
<accession>E0SRZ2</accession>
<dbReference type="EMBL" id="CP002098">
    <property type="protein sequence ID" value="ADM27342.1"/>
    <property type="molecule type" value="Genomic_DNA"/>
</dbReference>
<protein>
    <recommendedName>
        <fullName evidence="4">DUF5305 domain-containing protein</fullName>
    </recommendedName>
</protein>
<dbReference type="AlphaFoldDB" id="E0SRZ2"/>
<feature type="transmembrane region" description="Helical" evidence="1">
    <location>
        <begin position="12"/>
        <end position="36"/>
    </location>
</feature>
<keyword evidence="3" id="KW-1185">Reference proteome</keyword>